<keyword evidence="6" id="KW-1185">Reference proteome</keyword>
<organism evidence="5 6">
    <name type="scientific">Callosobruchus maculatus</name>
    <name type="common">Southern cowpea weevil</name>
    <name type="synonym">Pulse bruchid</name>
    <dbReference type="NCBI Taxonomy" id="64391"/>
    <lineage>
        <taxon>Eukaryota</taxon>
        <taxon>Metazoa</taxon>
        <taxon>Ecdysozoa</taxon>
        <taxon>Arthropoda</taxon>
        <taxon>Hexapoda</taxon>
        <taxon>Insecta</taxon>
        <taxon>Pterygota</taxon>
        <taxon>Neoptera</taxon>
        <taxon>Endopterygota</taxon>
        <taxon>Coleoptera</taxon>
        <taxon>Polyphaga</taxon>
        <taxon>Cucujiformia</taxon>
        <taxon>Chrysomeloidea</taxon>
        <taxon>Chrysomelidae</taxon>
        <taxon>Bruchinae</taxon>
        <taxon>Bruchini</taxon>
        <taxon>Callosobruchus</taxon>
    </lineage>
</organism>
<dbReference type="PANTHER" id="PTHR15261:SF4">
    <property type="entry name" value="THROMBOSPONDIN-TYPE LAMININ G DOMAIN AND EAR REPEAT-CONTAINING PROTEIN"/>
    <property type="match status" value="1"/>
</dbReference>
<keyword evidence="3" id="KW-0175">Coiled coil</keyword>
<feature type="domain" description="SPT2 homolog N-terminal" evidence="4">
    <location>
        <begin position="468"/>
        <end position="560"/>
    </location>
</feature>
<evidence type="ECO:0000256" key="1">
    <source>
        <dbReference type="ARBA" id="ARBA00022729"/>
    </source>
</evidence>
<dbReference type="InterPro" id="IPR054552">
    <property type="entry name" value="SPT2_N"/>
</dbReference>
<evidence type="ECO:0000259" key="4">
    <source>
        <dbReference type="Pfam" id="PF22878"/>
    </source>
</evidence>
<keyword evidence="1" id="KW-0732">Signal</keyword>
<dbReference type="GO" id="GO:0007165">
    <property type="term" value="P:signal transduction"/>
    <property type="evidence" value="ECO:0007669"/>
    <property type="project" value="TreeGrafter"/>
</dbReference>
<dbReference type="AlphaFoldDB" id="A0A653BG62"/>
<reference evidence="5 6" key="1">
    <citation type="submission" date="2019-01" db="EMBL/GenBank/DDBJ databases">
        <authorList>
            <person name="Sayadi A."/>
        </authorList>
    </citation>
    <scope>NUCLEOTIDE SEQUENCE [LARGE SCALE GENOMIC DNA]</scope>
</reference>
<evidence type="ECO:0000256" key="2">
    <source>
        <dbReference type="ARBA" id="ARBA00022737"/>
    </source>
</evidence>
<dbReference type="OrthoDB" id="6778106at2759"/>
<feature type="coiled-coil region" evidence="3">
    <location>
        <begin position="513"/>
        <end position="541"/>
    </location>
</feature>
<protein>
    <recommendedName>
        <fullName evidence="4">SPT2 homolog N-terminal domain-containing protein</fullName>
    </recommendedName>
</protein>
<dbReference type="Proteomes" id="UP000410492">
    <property type="component" value="Unassembled WGS sequence"/>
</dbReference>
<keyword evidence="2" id="KW-0677">Repeat</keyword>
<evidence type="ECO:0000313" key="6">
    <source>
        <dbReference type="Proteomes" id="UP000410492"/>
    </source>
</evidence>
<gene>
    <name evidence="5" type="ORF">CALMAC_LOCUS716</name>
</gene>
<sequence length="627" mass="72036">MTTATNQKIEGRKVFHPLNPEGIRFKSLKIKGLINDTDIMELVKNQASRNDDNVFTSEVNFTDVLKAKNVNFDKLYKGVNISELVANITKLGSLDHISDYYWNLLKRSEKIEESLKSQAFYLDHYKQILHHYEPIKILASTFHEREAIISYHCGNFTNIATFLEWDDKAETFVQKEDYTLKLGPPLAYISSVQYFGNDYIYMENEDVHRHLDADHTHIGNLLHFENATQFHSTPFLTRGTLFLDSFFLSDTQEYCLLFIDYNLTTSILCSQKHSEFYVRQLIVHEKAHMASNLNINNCTYLITISSSSNEAFNGSRTAIWKMNGANFEVYQSIYRGNPISVSSVSYNQKHFLAVAYLRFEETMYFGMIEIFKFDGASQKFATYQIIQLATPVQVYFSVLPSNELVLYVVTEDTGAEAFNVYIYEGLFGFSAKVKQSILSRITGIDQFSINDKHFVVAKYTDTIVKWKMDFGQVLHTAKKNEKATSSNGVRYYSTKFEPPKKESKKPNLLSENIKKFLARKEEEEKAKAEEERKRKEELLALRSQDKKATRRVNVMLKRTKSANQSVIDDAVDNDNTAVTLAGPMQPDEDDYGMDLLPSEAYPANIGRGSRYFCTEPEGSSFCKKSQK</sequence>
<dbReference type="PROSITE" id="PS50912">
    <property type="entry name" value="EAR"/>
    <property type="match status" value="1"/>
</dbReference>
<dbReference type="PANTHER" id="PTHR15261">
    <property type="entry name" value="THROMBOSPONDIN-TYPE LAMININ G DOMAIN AND EAR REPEAT-CONTAINING"/>
    <property type="match status" value="1"/>
</dbReference>
<accession>A0A653BG62</accession>
<name>A0A653BG62_CALMS</name>
<evidence type="ECO:0000313" key="5">
    <source>
        <dbReference type="EMBL" id="VEN34570.1"/>
    </source>
</evidence>
<dbReference type="InterPro" id="IPR009039">
    <property type="entry name" value="EAR"/>
</dbReference>
<proteinExistence type="predicted"/>
<dbReference type="Pfam" id="PF22878">
    <property type="entry name" value="SPT2_N"/>
    <property type="match status" value="1"/>
</dbReference>
<evidence type="ECO:0000256" key="3">
    <source>
        <dbReference type="SAM" id="Coils"/>
    </source>
</evidence>
<dbReference type="EMBL" id="CAACVG010000816">
    <property type="protein sequence ID" value="VEN34570.1"/>
    <property type="molecule type" value="Genomic_DNA"/>
</dbReference>